<evidence type="ECO:0000313" key="2">
    <source>
        <dbReference type="Proteomes" id="UP001196097"/>
    </source>
</evidence>
<dbReference type="EMBL" id="CP130946">
    <property type="protein sequence ID" value="XRP72352.1"/>
    <property type="molecule type" value="Genomic_DNA"/>
</dbReference>
<sequence length="88" mass="9700">MDIFFAQYGEERPFMSGETSKAQMLCGMCVYFPPNLPEGKYPREDWLDLQKKSCSFDYVPGDADCLASRKTSCSLVDLENPGSGGANG</sequence>
<protein>
    <submittedName>
        <fullName evidence="1">Uncharacterized protein</fullName>
    </submittedName>
</protein>
<organism evidence="1 2">
    <name type="scientific">Acidithiobacillus ferruginosus</name>
    <dbReference type="NCBI Taxonomy" id="3063951"/>
    <lineage>
        <taxon>Bacteria</taxon>
        <taxon>Pseudomonadati</taxon>
        <taxon>Pseudomonadota</taxon>
        <taxon>Acidithiobacillia</taxon>
        <taxon>Acidithiobacillales</taxon>
        <taxon>Acidithiobacillaceae</taxon>
        <taxon>Acidithiobacillus</taxon>
    </lineage>
</organism>
<accession>A0ACD5IF09</accession>
<name>A0ACD5IF09_9PROT</name>
<dbReference type="Proteomes" id="UP001196097">
    <property type="component" value="Chromosome"/>
</dbReference>
<gene>
    <name evidence="1" type="ORF">HF292_011150</name>
</gene>
<evidence type="ECO:0000313" key="1">
    <source>
        <dbReference type="EMBL" id="XRP72352.1"/>
    </source>
</evidence>
<reference evidence="1 2" key="1">
    <citation type="journal article" date="2021" name="ISME J.">
        <title>Genomic evolution of the class Acidithiobacillia: deep-branching Proteobacteria living in extreme acidic conditions.</title>
        <authorList>
            <person name="Moya-Beltran A."/>
            <person name="Beard S."/>
            <person name="Rojas-Villalobos C."/>
            <person name="Issotta F."/>
            <person name="Gallardo Y."/>
            <person name="Ulloa R."/>
            <person name="Giaveno A."/>
            <person name="Degli Esposti M."/>
            <person name="Johnson D.B."/>
            <person name="Quatrini R."/>
        </authorList>
    </citation>
    <scope>NUCLEOTIDE SEQUENCE [LARGE SCALE GENOMIC DNA]</scope>
    <source>
        <strain evidence="1 2">CF3</strain>
    </source>
</reference>
<proteinExistence type="predicted"/>
<keyword evidence="2" id="KW-1185">Reference proteome</keyword>